<evidence type="ECO:0000313" key="3">
    <source>
        <dbReference type="Proteomes" id="UP000431269"/>
    </source>
</evidence>
<feature type="signal peptide" evidence="1">
    <location>
        <begin position="1"/>
        <end position="22"/>
    </location>
</feature>
<evidence type="ECO:0000313" key="2">
    <source>
        <dbReference type="EMBL" id="QGZ93928.1"/>
    </source>
</evidence>
<reference evidence="3" key="1">
    <citation type="submission" date="2019-12" db="EMBL/GenBank/DDBJ databases">
        <title>Complete genome of Terracaulis silvestris 0127_4.</title>
        <authorList>
            <person name="Vieira S."/>
            <person name="Riedel T."/>
            <person name="Sproer C."/>
            <person name="Pascual J."/>
            <person name="Boedeker C."/>
            <person name="Overmann J."/>
        </authorList>
    </citation>
    <scope>NUCLEOTIDE SEQUENCE [LARGE SCALE GENOMIC DNA]</scope>
    <source>
        <strain evidence="3">0127_4</strain>
    </source>
</reference>
<dbReference type="KEGG" id="tsv:DSM104635_00743"/>
<sequence length="191" mass="22531">MKKFLAMAVAVSALAVAAPASAQQWQSINQRQVNLDQRIDVGVRNGSLTRAEASRLRDEFRDLARLEARYRSSYGLSQSERRDLDRRFDALSARIRYERHDNDDRGNGGWGQINQREREVVNRLEYGIRTGRISRYEAVRIRAELNDFHRAEERYRRNGLNFEERRDLTRMLDRLDRIVQAEMNDRNSRFG</sequence>
<dbReference type="EMBL" id="CP047045">
    <property type="protein sequence ID" value="QGZ93928.1"/>
    <property type="molecule type" value="Genomic_DNA"/>
</dbReference>
<accession>A0A6I6ML06</accession>
<evidence type="ECO:0000256" key="1">
    <source>
        <dbReference type="SAM" id="SignalP"/>
    </source>
</evidence>
<dbReference type="Proteomes" id="UP000431269">
    <property type="component" value="Chromosome"/>
</dbReference>
<organism evidence="2 3">
    <name type="scientific">Terricaulis silvestris</name>
    <dbReference type="NCBI Taxonomy" id="2686094"/>
    <lineage>
        <taxon>Bacteria</taxon>
        <taxon>Pseudomonadati</taxon>
        <taxon>Pseudomonadota</taxon>
        <taxon>Alphaproteobacteria</taxon>
        <taxon>Caulobacterales</taxon>
        <taxon>Caulobacteraceae</taxon>
        <taxon>Terricaulis</taxon>
    </lineage>
</organism>
<gene>
    <name evidence="2" type="ORF">DSM104635_00743</name>
</gene>
<dbReference type="RefSeq" id="WP_323368344.1">
    <property type="nucleotide sequence ID" value="NZ_CP047045.1"/>
</dbReference>
<protein>
    <submittedName>
        <fullName evidence="2">Uncharacterized protein</fullName>
    </submittedName>
</protein>
<proteinExistence type="predicted"/>
<feature type="chain" id="PRO_5026275795" evidence="1">
    <location>
        <begin position="23"/>
        <end position="191"/>
    </location>
</feature>
<dbReference type="AlphaFoldDB" id="A0A6I6ML06"/>
<keyword evidence="3" id="KW-1185">Reference proteome</keyword>
<name>A0A6I6ML06_9CAUL</name>
<keyword evidence="1" id="KW-0732">Signal</keyword>